<keyword evidence="2" id="KW-1185">Reference proteome</keyword>
<dbReference type="Proteomes" id="UP000324748">
    <property type="component" value="Unassembled WGS sequence"/>
</dbReference>
<protein>
    <submittedName>
        <fullName evidence="1">Uncharacterized protein</fullName>
    </submittedName>
</protein>
<dbReference type="AlphaFoldDB" id="A0A5B0N3L5"/>
<organism evidence="1 2">
    <name type="scientific">Puccinia graminis f. sp. tritici</name>
    <dbReference type="NCBI Taxonomy" id="56615"/>
    <lineage>
        <taxon>Eukaryota</taxon>
        <taxon>Fungi</taxon>
        <taxon>Dikarya</taxon>
        <taxon>Basidiomycota</taxon>
        <taxon>Pucciniomycotina</taxon>
        <taxon>Pucciniomycetes</taxon>
        <taxon>Pucciniales</taxon>
        <taxon>Pucciniaceae</taxon>
        <taxon>Puccinia</taxon>
    </lineage>
</organism>
<evidence type="ECO:0000313" key="1">
    <source>
        <dbReference type="EMBL" id="KAA1083825.1"/>
    </source>
</evidence>
<accession>A0A5B0N3L5</accession>
<gene>
    <name evidence="1" type="ORF">PGT21_008160</name>
</gene>
<dbReference type="PANTHER" id="PTHR33266:SF1">
    <property type="entry name" value="F-BOX DOMAIN-CONTAINING PROTEIN"/>
    <property type="match status" value="1"/>
</dbReference>
<dbReference type="PANTHER" id="PTHR33266">
    <property type="entry name" value="CHROMOSOME 15, WHOLE GENOME SHOTGUN SEQUENCE"/>
    <property type="match status" value="1"/>
</dbReference>
<name>A0A5B0N3L5_PUCGR</name>
<evidence type="ECO:0000313" key="2">
    <source>
        <dbReference type="Proteomes" id="UP000324748"/>
    </source>
</evidence>
<reference evidence="1 2" key="1">
    <citation type="submission" date="2019-05" db="EMBL/GenBank/DDBJ databases">
        <title>Emergence of the Ug99 lineage of the wheat stem rust pathogen through somatic hybridization.</title>
        <authorList>
            <person name="Li F."/>
            <person name="Upadhyaya N.M."/>
            <person name="Sperschneider J."/>
            <person name="Matny O."/>
            <person name="Nguyen-Phuc H."/>
            <person name="Mago R."/>
            <person name="Raley C."/>
            <person name="Miller M.E."/>
            <person name="Silverstein K.A.T."/>
            <person name="Henningsen E."/>
            <person name="Hirsch C.D."/>
            <person name="Visser B."/>
            <person name="Pretorius Z.A."/>
            <person name="Steffenson B.J."/>
            <person name="Schwessinger B."/>
            <person name="Dodds P.N."/>
            <person name="Figueroa M."/>
        </authorList>
    </citation>
    <scope>NUCLEOTIDE SEQUENCE [LARGE SCALE GENOMIC DNA]</scope>
    <source>
        <strain evidence="1">21-0</strain>
    </source>
</reference>
<dbReference type="EMBL" id="VSWC01000118">
    <property type="protein sequence ID" value="KAA1083825.1"/>
    <property type="molecule type" value="Genomic_DNA"/>
</dbReference>
<dbReference type="OrthoDB" id="5596534at2759"/>
<sequence length="200" mass="22218">MKEKPETAVETTLLIAETKLLLNSRSASSELSEPQCFAILLLGSLIQTRLTLHSPINSELVASHAAHCMFIDSTRELIVNNYPPQFVYASAANPVLASNEMYWIKCVNVLTSAVQKGLVALGDAGEMATRLILIHAIPCDTTNMIRNGYSVQLEDFLHTLSGKDPRKMEFGYKYNKTQPLGEDNKTQLLDKGQIFFNHFA</sequence>
<proteinExistence type="predicted"/>
<comment type="caution">
    <text evidence="1">The sequence shown here is derived from an EMBL/GenBank/DDBJ whole genome shotgun (WGS) entry which is preliminary data.</text>
</comment>